<sequence>MSEPTSDVSQLLFSLQLADSAFPSGLYTMSHGLEGFRQRGLVGPHEVGDLLEDLLRNSIGPADATALARAHDAARGGDLGQIQRVDRRLLATKLNQEMRAASVRSGRQLIRTAGALLDDPIITAYADLLTSRSTPGCQPVVSGICYAAAGVSVERAVAADLFAFASSFTGAALRLRLADHVSAQVILRGIAPTVEEVAAAAVERDIDDIGGFAP</sequence>
<dbReference type="PIRSF" id="PIRSF009467">
    <property type="entry name" value="Ureas_acces_UreF"/>
    <property type="match status" value="1"/>
</dbReference>
<dbReference type="InterPro" id="IPR002639">
    <property type="entry name" value="UreF"/>
</dbReference>
<protein>
    <submittedName>
        <fullName evidence="3">Urease accessory protein UreF</fullName>
    </submittedName>
</protein>
<keyword evidence="4" id="KW-1185">Reference proteome</keyword>
<evidence type="ECO:0000256" key="1">
    <source>
        <dbReference type="ARBA" id="ARBA00022988"/>
    </source>
</evidence>
<dbReference type="InterPro" id="IPR038277">
    <property type="entry name" value="UreF_sf"/>
</dbReference>
<dbReference type="PANTHER" id="PTHR33620:SF1">
    <property type="entry name" value="UREASE ACCESSORY PROTEIN F"/>
    <property type="match status" value="1"/>
</dbReference>
<keyword evidence="2" id="KW-0143">Chaperone</keyword>
<organism evidence="3 4">
    <name type="scientific">Branchiibius cervicis</name>
    <dbReference type="NCBI Taxonomy" id="908252"/>
    <lineage>
        <taxon>Bacteria</taxon>
        <taxon>Bacillati</taxon>
        <taxon>Actinomycetota</taxon>
        <taxon>Actinomycetes</taxon>
        <taxon>Micrococcales</taxon>
        <taxon>Dermacoccaceae</taxon>
        <taxon>Branchiibius</taxon>
    </lineage>
</organism>
<comment type="caution">
    <text evidence="3">The sequence shown here is derived from an EMBL/GenBank/DDBJ whole genome shotgun (WGS) entry which is preliminary data.</text>
</comment>
<evidence type="ECO:0000256" key="2">
    <source>
        <dbReference type="ARBA" id="ARBA00023186"/>
    </source>
</evidence>
<evidence type="ECO:0000313" key="4">
    <source>
        <dbReference type="Proteomes" id="UP001596356"/>
    </source>
</evidence>
<keyword evidence="1" id="KW-0996">Nickel insertion</keyword>
<proteinExistence type="predicted"/>
<reference evidence="4" key="1">
    <citation type="journal article" date="2019" name="Int. J. Syst. Evol. Microbiol.">
        <title>The Global Catalogue of Microorganisms (GCM) 10K type strain sequencing project: providing services to taxonomists for standard genome sequencing and annotation.</title>
        <authorList>
            <consortium name="The Broad Institute Genomics Platform"/>
            <consortium name="The Broad Institute Genome Sequencing Center for Infectious Disease"/>
            <person name="Wu L."/>
            <person name="Ma J."/>
        </authorList>
    </citation>
    <scope>NUCLEOTIDE SEQUENCE [LARGE SCALE GENOMIC DNA]</scope>
    <source>
        <strain evidence="4">NBRC 106593</strain>
    </source>
</reference>
<evidence type="ECO:0000313" key="3">
    <source>
        <dbReference type="EMBL" id="MFC6712621.1"/>
    </source>
</evidence>
<dbReference type="Pfam" id="PF01730">
    <property type="entry name" value="UreF"/>
    <property type="match status" value="1"/>
</dbReference>
<dbReference type="Proteomes" id="UP001596356">
    <property type="component" value="Unassembled WGS sequence"/>
</dbReference>
<accession>A0ABW2ANT0</accession>
<dbReference type="EMBL" id="JBHSWJ010000002">
    <property type="protein sequence ID" value="MFC6712621.1"/>
    <property type="molecule type" value="Genomic_DNA"/>
</dbReference>
<dbReference type="PANTHER" id="PTHR33620">
    <property type="entry name" value="UREASE ACCESSORY PROTEIN F"/>
    <property type="match status" value="1"/>
</dbReference>
<name>A0ABW2ANT0_9MICO</name>
<dbReference type="Gene3D" id="1.10.4190.10">
    <property type="entry name" value="Urease accessory protein UreF"/>
    <property type="match status" value="1"/>
</dbReference>
<gene>
    <name evidence="3" type="ORF">ACFQBT_01640</name>
</gene>
<dbReference type="RefSeq" id="WP_377820092.1">
    <property type="nucleotide sequence ID" value="NZ_JBHSWJ010000002.1"/>
</dbReference>